<keyword evidence="2" id="KW-1185">Reference proteome</keyword>
<name>A0A0C2MNH3_THEKT</name>
<organism evidence="1 2">
    <name type="scientific">Thelohanellus kitauei</name>
    <name type="common">Myxosporean</name>
    <dbReference type="NCBI Taxonomy" id="669202"/>
    <lineage>
        <taxon>Eukaryota</taxon>
        <taxon>Metazoa</taxon>
        <taxon>Cnidaria</taxon>
        <taxon>Myxozoa</taxon>
        <taxon>Myxosporea</taxon>
        <taxon>Bivalvulida</taxon>
        <taxon>Platysporina</taxon>
        <taxon>Myxobolidae</taxon>
        <taxon>Thelohanellus</taxon>
    </lineage>
</organism>
<dbReference type="AlphaFoldDB" id="A0A0C2MNH3"/>
<evidence type="ECO:0000313" key="1">
    <source>
        <dbReference type="EMBL" id="KII63166.1"/>
    </source>
</evidence>
<accession>A0A0C2MNH3</accession>
<comment type="caution">
    <text evidence="1">The sequence shown here is derived from an EMBL/GenBank/DDBJ whole genome shotgun (WGS) entry which is preliminary data.</text>
</comment>
<dbReference type="Proteomes" id="UP000031668">
    <property type="component" value="Unassembled WGS sequence"/>
</dbReference>
<evidence type="ECO:0000313" key="2">
    <source>
        <dbReference type="Proteomes" id="UP000031668"/>
    </source>
</evidence>
<sequence length="106" mass="12284">MNIVWIYVTTMKDDHRLTKRLYTMLRNRSLYCLVGIDHQLDSRSPVEPLILTSAWDSIIVRSLDAMLYLSKFGAVIPDYTDFQSDETFGGIFNFEWSASELLVLNT</sequence>
<gene>
    <name evidence="1" type="ORF">RF11_11651</name>
</gene>
<reference evidence="1 2" key="1">
    <citation type="journal article" date="2014" name="Genome Biol. Evol.">
        <title>The genome of the myxosporean Thelohanellus kitauei shows adaptations to nutrient acquisition within its fish host.</title>
        <authorList>
            <person name="Yang Y."/>
            <person name="Xiong J."/>
            <person name="Zhou Z."/>
            <person name="Huo F."/>
            <person name="Miao W."/>
            <person name="Ran C."/>
            <person name="Liu Y."/>
            <person name="Zhang J."/>
            <person name="Feng J."/>
            <person name="Wang M."/>
            <person name="Wang M."/>
            <person name="Wang L."/>
            <person name="Yao B."/>
        </authorList>
    </citation>
    <scope>NUCLEOTIDE SEQUENCE [LARGE SCALE GENOMIC DNA]</scope>
    <source>
        <strain evidence="1">Wuqing</strain>
    </source>
</reference>
<proteinExistence type="predicted"/>
<protein>
    <submittedName>
        <fullName evidence="1">Uncharacterized protein</fullName>
    </submittedName>
</protein>
<dbReference type="EMBL" id="JWZT01004769">
    <property type="protein sequence ID" value="KII63166.1"/>
    <property type="molecule type" value="Genomic_DNA"/>
</dbReference>